<sequence length="127" mass="13944">MSFGCGEVPHRYRADSKKNHGTAIMVELSAVLGSGHVIRTLGAYKKDLVKSVREPKLVESVHKEGQSASLFIGLKREMLSEADKRRGQTLRTKCGVDDISNLCELEKGTAHVAIMNVSHPMKNTRIG</sequence>
<gene>
    <name evidence="1" type="primary">WBGene00282111</name>
</gene>
<evidence type="ECO:0000313" key="1">
    <source>
        <dbReference type="EnsemblMetazoa" id="PPA43742.1"/>
    </source>
</evidence>
<organism evidence="1 2">
    <name type="scientific">Pristionchus pacificus</name>
    <name type="common">Parasitic nematode worm</name>
    <dbReference type="NCBI Taxonomy" id="54126"/>
    <lineage>
        <taxon>Eukaryota</taxon>
        <taxon>Metazoa</taxon>
        <taxon>Ecdysozoa</taxon>
        <taxon>Nematoda</taxon>
        <taxon>Chromadorea</taxon>
        <taxon>Rhabditida</taxon>
        <taxon>Rhabditina</taxon>
        <taxon>Diplogasteromorpha</taxon>
        <taxon>Diplogasteroidea</taxon>
        <taxon>Neodiplogasteridae</taxon>
        <taxon>Pristionchus</taxon>
    </lineage>
</organism>
<keyword evidence="2" id="KW-1185">Reference proteome</keyword>
<name>A0A2A6C5U1_PRIPA</name>
<proteinExistence type="predicted"/>
<accession>A0A2A6C5U1</accession>
<dbReference type="AlphaFoldDB" id="A0A2A6C5U1"/>
<evidence type="ECO:0000313" key="2">
    <source>
        <dbReference type="Proteomes" id="UP000005239"/>
    </source>
</evidence>
<dbReference type="Proteomes" id="UP000005239">
    <property type="component" value="Unassembled WGS sequence"/>
</dbReference>
<accession>A0A8R1Z3D9</accession>
<reference evidence="2" key="1">
    <citation type="journal article" date="2008" name="Nat. Genet.">
        <title>The Pristionchus pacificus genome provides a unique perspective on nematode lifestyle and parasitism.</title>
        <authorList>
            <person name="Dieterich C."/>
            <person name="Clifton S.W."/>
            <person name="Schuster L.N."/>
            <person name="Chinwalla A."/>
            <person name="Delehaunty K."/>
            <person name="Dinkelacker I."/>
            <person name="Fulton L."/>
            <person name="Fulton R."/>
            <person name="Godfrey J."/>
            <person name="Minx P."/>
            <person name="Mitreva M."/>
            <person name="Roeseler W."/>
            <person name="Tian H."/>
            <person name="Witte H."/>
            <person name="Yang S.P."/>
            <person name="Wilson R.K."/>
            <person name="Sommer R.J."/>
        </authorList>
    </citation>
    <scope>NUCLEOTIDE SEQUENCE [LARGE SCALE GENOMIC DNA]</scope>
    <source>
        <strain evidence="2">PS312</strain>
    </source>
</reference>
<protein>
    <submittedName>
        <fullName evidence="1">Uncharacterized protein</fullName>
    </submittedName>
</protein>
<reference evidence="1" key="2">
    <citation type="submission" date="2022-06" db="UniProtKB">
        <authorList>
            <consortium name="EnsemblMetazoa"/>
        </authorList>
    </citation>
    <scope>IDENTIFICATION</scope>
    <source>
        <strain evidence="1">PS312</strain>
    </source>
</reference>
<dbReference type="EnsemblMetazoa" id="PPA43742.1">
    <property type="protein sequence ID" value="PPA43742.1"/>
    <property type="gene ID" value="WBGene00282111"/>
</dbReference>